<dbReference type="RefSeq" id="WP_111243182.1">
    <property type="nucleotide sequence ID" value="NZ_POTX01000056.1"/>
</dbReference>
<proteinExistence type="predicted"/>
<dbReference type="EMBL" id="POTX01000056">
    <property type="protein sequence ID" value="PZF97630.1"/>
    <property type="molecule type" value="Genomic_DNA"/>
</dbReference>
<evidence type="ECO:0000256" key="1">
    <source>
        <dbReference type="SAM" id="SignalP"/>
    </source>
</evidence>
<dbReference type="Gene3D" id="3.40.710.10">
    <property type="entry name" value="DD-peptidase/beta-lactamase superfamily"/>
    <property type="match status" value="1"/>
</dbReference>
<keyword evidence="1" id="KW-0732">Signal</keyword>
<accession>A0A2W2CI96</accession>
<gene>
    <name evidence="3" type="ORF">C1I93_11135</name>
</gene>
<dbReference type="InterPro" id="IPR001466">
    <property type="entry name" value="Beta-lactam-related"/>
</dbReference>
<feature type="signal peptide" evidence="1">
    <location>
        <begin position="1"/>
        <end position="24"/>
    </location>
</feature>
<dbReference type="InterPro" id="IPR012338">
    <property type="entry name" value="Beta-lactam/transpept-like"/>
</dbReference>
<dbReference type="PROSITE" id="PS51318">
    <property type="entry name" value="TAT"/>
    <property type="match status" value="1"/>
</dbReference>
<reference evidence="3 4" key="1">
    <citation type="submission" date="2018-01" db="EMBL/GenBank/DDBJ databases">
        <title>Draft genome sequence of Jishengella endophytica.</title>
        <authorList>
            <person name="Sahin N."/>
            <person name="Ay H."/>
            <person name="Saygin H."/>
        </authorList>
    </citation>
    <scope>NUCLEOTIDE SEQUENCE [LARGE SCALE GENOMIC DNA]</scope>
    <source>
        <strain evidence="3 4">DSM 45430</strain>
    </source>
</reference>
<keyword evidence="4" id="KW-1185">Reference proteome</keyword>
<evidence type="ECO:0000313" key="3">
    <source>
        <dbReference type="EMBL" id="PZF97630.1"/>
    </source>
</evidence>
<organism evidence="3 4">
    <name type="scientific">Micromonospora endophytica</name>
    <dbReference type="NCBI Taxonomy" id="515350"/>
    <lineage>
        <taxon>Bacteria</taxon>
        <taxon>Bacillati</taxon>
        <taxon>Actinomycetota</taxon>
        <taxon>Actinomycetes</taxon>
        <taxon>Micromonosporales</taxon>
        <taxon>Micromonosporaceae</taxon>
        <taxon>Micromonospora</taxon>
    </lineage>
</organism>
<name>A0A2W2CI96_9ACTN</name>
<sequence>MRMFRRTFIAGVALGAVLVGTAGAPVTAAPAAQRGCHLGTLDPTGLVAAVGPIPDQELTTTSVHLRVTTPAGCFHDTFGVRDLQSTAPVPPHARFRIGSVTKVFTAVVVYQLVAEGQLDLDAPVRPYLPDLIPAHWPAITVRQLLAHTSGLPSPVLPGGLDWQLAHRYDRWTPEQIVRAALVNPSEYVPGTAQRYTNMGYIVAGILIERLTGMSYAEQMRQRIFRPLGMHDTYAPGVATGIRGPHVRGYQSVSRDGRPELVDATRWSQTFTPAAGDLISTLADLDRFTAALFGGRLLAPAQQRELFTHPWQGAELSNGGLSSVRLPDGRSFWGKSGARYGYQALIGGTEDSAVRVTFAATPTDAKADGQSALAQRLLGAILALA</sequence>
<dbReference type="AlphaFoldDB" id="A0A2W2CI96"/>
<dbReference type="InterPro" id="IPR050491">
    <property type="entry name" value="AmpC-like"/>
</dbReference>
<feature type="chain" id="PRO_5039729200" evidence="1">
    <location>
        <begin position="25"/>
        <end position="384"/>
    </location>
</feature>
<evidence type="ECO:0000313" key="4">
    <source>
        <dbReference type="Proteomes" id="UP000248627"/>
    </source>
</evidence>
<dbReference type="InterPro" id="IPR006311">
    <property type="entry name" value="TAT_signal"/>
</dbReference>
<dbReference type="Proteomes" id="UP000248627">
    <property type="component" value="Unassembled WGS sequence"/>
</dbReference>
<feature type="domain" description="Beta-lactamase-related" evidence="2">
    <location>
        <begin position="77"/>
        <end position="361"/>
    </location>
</feature>
<dbReference type="OrthoDB" id="3174977at2"/>
<dbReference type="PANTHER" id="PTHR46825:SF7">
    <property type="entry name" value="D-ALANYL-D-ALANINE CARBOXYPEPTIDASE"/>
    <property type="match status" value="1"/>
</dbReference>
<protein>
    <submittedName>
        <fullName evidence="3">Peptidase</fullName>
    </submittedName>
</protein>
<dbReference type="Pfam" id="PF00144">
    <property type="entry name" value="Beta-lactamase"/>
    <property type="match status" value="1"/>
</dbReference>
<dbReference type="SUPFAM" id="SSF56601">
    <property type="entry name" value="beta-lactamase/transpeptidase-like"/>
    <property type="match status" value="1"/>
</dbReference>
<comment type="caution">
    <text evidence="3">The sequence shown here is derived from an EMBL/GenBank/DDBJ whole genome shotgun (WGS) entry which is preliminary data.</text>
</comment>
<dbReference type="PANTHER" id="PTHR46825">
    <property type="entry name" value="D-ALANYL-D-ALANINE-CARBOXYPEPTIDASE/ENDOPEPTIDASE AMPH"/>
    <property type="match status" value="1"/>
</dbReference>
<evidence type="ECO:0000259" key="2">
    <source>
        <dbReference type="Pfam" id="PF00144"/>
    </source>
</evidence>